<evidence type="ECO:0000313" key="4">
    <source>
        <dbReference type="Proteomes" id="UP001527882"/>
    </source>
</evidence>
<dbReference type="EMBL" id="JAQAGZ010000019">
    <property type="protein sequence ID" value="MCZ8515742.1"/>
    <property type="molecule type" value="Genomic_DNA"/>
</dbReference>
<name>A0ABT4QFS9_9BACL</name>
<dbReference type="Pfam" id="PF00501">
    <property type="entry name" value="AMP-binding"/>
    <property type="match status" value="1"/>
</dbReference>
<dbReference type="InterPro" id="IPR000873">
    <property type="entry name" value="AMP-dep_synth/lig_dom"/>
</dbReference>
<dbReference type="Gene3D" id="3.40.50.12780">
    <property type="entry name" value="N-terminal domain of ligase-like"/>
    <property type="match status" value="1"/>
</dbReference>
<protein>
    <submittedName>
        <fullName evidence="3">AMP-binding protein</fullName>
    </submittedName>
</protein>
<comment type="caution">
    <text evidence="3">The sequence shown here is derived from an EMBL/GenBank/DDBJ whole genome shotgun (WGS) entry which is preliminary data.</text>
</comment>
<accession>A0ABT4QFS9</accession>
<evidence type="ECO:0000256" key="1">
    <source>
        <dbReference type="ARBA" id="ARBA00006432"/>
    </source>
</evidence>
<dbReference type="PANTHER" id="PTHR43201:SF8">
    <property type="entry name" value="ACYL-COA SYNTHETASE FAMILY MEMBER 3"/>
    <property type="match status" value="1"/>
</dbReference>
<keyword evidence="4" id="KW-1185">Reference proteome</keyword>
<dbReference type="InterPro" id="IPR042099">
    <property type="entry name" value="ANL_N_sf"/>
</dbReference>
<dbReference type="Pfam" id="PF01553">
    <property type="entry name" value="Acyltransferase"/>
    <property type="match status" value="1"/>
</dbReference>
<dbReference type="SMART" id="SM00563">
    <property type="entry name" value="PlsC"/>
    <property type="match status" value="1"/>
</dbReference>
<dbReference type="InterPro" id="IPR045851">
    <property type="entry name" value="AMP-bd_C_sf"/>
</dbReference>
<comment type="similarity">
    <text evidence="1">Belongs to the ATP-dependent AMP-binding enzyme family.</text>
</comment>
<dbReference type="Gene3D" id="3.30.300.30">
    <property type="match status" value="1"/>
</dbReference>
<sequence>MKYTQREPRRTKETPGGEGALVMLYAIVRLLGRALFRLRLSGLGRLRFEGPAILMPNHLSFLDALLLAAFLPKELTFVINTGIAKKLGPVVHLFRHIAVDPLNPYSVRTMVRIVRAGTPLLIFPEGRITVTGGLMKVYPGIGYIALRTGARLYPIAINGLERSKLSRIGDKIKTVWFPEVTIDIGEAFELQAQPELPMRVQKERAADRILRELQEQLVTSRLRPDVNLFDELRAQAKRSGWGLPVCADSGQTLTYRKLLIAAYLFARKLSRPLHGQERVGLLLPNSAGHVIAFFALVRLGKTPAMLNFSAGQMSLQDACETADLRTIVTSREFIEKANLGPLAEALEQRVRLLYLEDVRGQVRWSDKLAGLLDLLDGRRAVKGAGEVVLFTSGSENKPKGVVLGHGNLFANIQQARTLYDFTAKDTLFNALPMFHSFGLTAGTLLPLLTGVKVFLYPSPLHYKIIPELVYDRNATILFGTSTFLAAYGRMAHPYDFRSLRYVVAGAEKLKPEVMEQWSAKFGLRIFEGYGTTEASPVLSINAPLGCKQGTVGRLLPTIRYRLKEVEGIEEGGSLQVSGPNLMKGYLIHGQGFVPREEWYDCGDVVTIDGEGYLRIVSRLKRFAKVGGEMVSLNLVEELAQQAFGGGGFAAVSVSDGRKGERIVLFTTEDAAAPGSFKQFISAGGYSPLLAPSRIERVERLPLLGSGKTDYVALKKRAEPSLV</sequence>
<dbReference type="SUPFAM" id="SSF69593">
    <property type="entry name" value="Glycerol-3-phosphate (1)-acyltransferase"/>
    <property type="match status" value="1"/>
</dbReference>
<dbReference type="InterPro" id="IPR002123">
    <property type="entry name" value="Plipid/glycerol_acylTrfase"/>
</dbReference>
<dbReference type="Proteomes" id="UP001527882">
    <property type="component" value="Unassembled WGS sequence"/>
</dbReference>
<gene>
    <name evidence="3" type="ORF">O9H85_25690</name>
</gene>
<organism evidence="3 4">
    <name type="scientific">Paenibacillus gyeongsangnamensis</name>
    <dbReference type="NCBI Taxonomy" id="3388067"/>
    <lineage>
        <taxon>Bacteria</taxon>
        <taxon>Bacillati</taxon>
        <taxon>Bacillota</taxon>
        <taxon>Bacilli</taxon>
        <taxon>Bacillales</taxon>
        <taxon>Paenibacillaceae</taxon>
        <taxon>Paenibacillus</taxon>
    </lineage>
</organism>
<dbReference type="CDD" id="cd07989">
    <property type="entry name" value="LPLAT_AGPAT-like"/>
    <property type="match status" value="1"/>
</dbReference>
<reference evidence="3 4" key="1">
    <citation type="submission" date="2022-12" db="EMBL/GenBank/DDBJ databases">
        <title>Draft genome sequence of Paenibacillus sp. dW9.</title>
        <authorList>
            <person name="Choi E.-W."/>
            <person name="Kim D.-U."/>
        </authorList>
    </citation>
    <scope>NUCLEOTIDE SEQUENCE [LARGE SCALE GENOMIC DNA]</scope>
    <source>
        <strain evidence="4">dW9</strain>
    </source>
</reference>
<feature type="domain" description="Phospholipid/glycerol acyltransferase" evidence="2">
    <location>
        <begin position="52"/>
        <end position="160"/>
    </location>
</feature>
<dbReference type="SUPFAM" id="SSF56801">
    <property type="entry name" value="Acetyl-CoA synthetase-like"/>
    <property type="match status" value="1"/>
</dbReference>
<evidence type="ECO:0000259" key="2">
    <source>
        <dbReference type="SMART" id="SM00563"/>
    </source>
</evidence>
<evidence type="ECO:0000313" key="3">
    <source>
        <dbReference type="EMBL" id="MCZ8515742.1"/>
    </source>
</evidence>
<proteinExistence type="inferred from homology"/>
<dbReference type="PANTHER" id="PTHR43201">
    <property type="entry name" value="ACYL-COA SYNTHETASE"/>
    <property type="match status" value="1"/>
</dbReference>